<evidence type="ECO:0000313" key="3">
    <source>
        <dbReference type="Proteomes" id="UP000607653"/>
    </source>
</evidence>
<name>A0A822ZKC9_NELNU</name>
<gene>
    <name evidence="2" type="ORF">HUJ06_003200</name>
</gene>
<keyword evidence="1" id="KW-1133">Transmembrane helix</keyword>
<evidence type="ECO:0000256" key="1">
    <source>
        <dbReference type="SAM" id="Phobius"/>
    </source>
</evidence>
<reference evidence="2 3" key="1">
    <citation type="journal article" date="2020" name="Mol. Biol. Evol.">
        <title>Distinct Expression and Methylation Patterns for Genes with Different Fates following a Single Whole-Genome Duplication in Flowering Plants.</title>
        <authorList>
            <person name="Shi T."/>
            <person name="Rahmani R.S."/>
            <person name="Gugger P.F."/>
            <person name="Wang M."/>
            <person name="Li H."/>
            <person name="Zhang Y."/>
            <person name="Li Z."/>
            <person name="Wang Q."/>
            <person name="Van de Peer Y."/>
            <person name="Marchal K."/>
            <person name="Chen J."/>
        </authorList>
    </citation>
    <scope>NUCLEOTIDE SEQUENCE [LARGE SCALE GENOMIC DNA]</scope>
    <source>
        <tissue evidence="2">Leaf</tissue>
    </source>
</reference>
<sequence>MSNIELGSHAPVLFQHFPKQGQDNITRPATWFLTSDHHQKPSVMWANLMLLQISKYTPTIILILYRLHHLEMFT</sequence>
<comment type="caution">
    <text evidence="2">The sequence shown here is derived from an EMBL/GenBank/DDBJ whole genome shotgun (WGS) entry which is preliminary data.</text>
</comment>
<evidence type="ECO:0000313" key="2">
    <source>
        <dbReference type="EMBL" id="DAD44970.1"/>
    </source>
</evidence>
<keyword evidence="1" id="KW-0812">Transmembrane</keyword>
<proteinExistence type="predicted"/>
<dbReference type="EMBL" id="DUZY01000007">
    <property type="protein sequence ID" value="DAD44970.1"/>
    <property type="molecule type" value="Genomic_DNA"/>
</dbReference>
<accession>A0A822ZKC9</accession>
<organism evidence="2 3">
    <name type="scientific">Nelumbo nucifera</name>
    <name type="common">Sacred lotus</name>
    <dbReference type="NCBI Taxonomy" id="4432"/>
    <lineage>
        <taxon>Eukaryota</taxon>
        <taxon>Viridiplantae</taxon>
        <taxon>Streptophyta</taxon>
        <taxon>Embryophyta</taxon>
        <taxon>Tracheophyta</taxon>
        <taxon>Spermatophyta</taxon>
        <taxon>Magnoliopsida</taxon>
        <taxon>Proteales</taxon>
        <taxon>Nelumbonaceae</taxon>
        <taxon>Nelumbo</taxon>
    </lineage>
</organism>
<protein>
    <submittedName>
        <fullName evidence="2">Uncharacterized protein</fullName>
    </submittedName>
</protein>
<keyword evidence="1" id="KW-0472">Membrane</keyword>
<dbReference type="Proteomes" id="UP000607653">
    <property type="component" value="Unassembled WGS sequence"/>
</dbReference>
<keyword evidence="3" id="KW-1185">Reference proteome</keyword>
<dbReference type="AlphaFoldDB" id="A0A822ZKC9"/>
<feature type="transmembrane region" description="Helical" evidence="1">
    <location>
        <begin position="43"/>
        <end position="65"/>
    </location>
</feature>